<dbReference type="AlphaFoldDB" id="V8N1I1"/>
<comment type="caution">
    <text evidence="1">The sequence shown here is derived from an EMBL/GenBank/DDBJ whole genome shotgun (WGS) entry which is preliminary data.</text>
</comment>
<protein>
    <submittedName>
        <fullName evidence="1">Uncharacterized protein</fullName>
    </submittedName>
</protein>
<accession>V8N1I1</accession>
<sequence>MPRSDSITVVSVMDVLFWHTVTSGDDEAFTPAMEEGADLEEVFRFGLVIRQRQIEGGGRAGVGRVQRGAAG</sequence>
<reference evidence="1 2" key="1">
    <citation type="journal article" date="2013" name="Proc. Natl. Acad. Sci. U.S.A.">
        <title>The king cobra genome reveals dynamic gene evolution and adaptation in the snake venom system.</title>
        <authorList>
            <person name="Vonk F.J."/>
            <person name="Casewell N.R."/>
            <person name="Henkel C.V."/>
            <person name="Heimberg A.M."/>
            <person name="Jansen H.J."/>
            <person name="McCleary R.J."/>
            <person name="Kerkkamp H.M."/>
            <person name="Vos R.A."/>
            <person name="Guerreiro I."/>
            <person name="Calvete J.J."/>
            <person name="Wuster W."/>
            <person name="Woods A.E."/>
            <person name="Logan J.M."/>
            <person name="Harrison R.A."/>
            <person name="Castoe T.A."/>
            <person name="de Koning A.P."/>
            <person name="Pollock D.D."/>
            <person name="Yandell M."/>
            <person name="Calderon D."/>
            <person name="Renjifo C."/>
            <person name="Currier R.B."/>
            <person name="Salgado D."/>
            <person name="Pla D."/>
            <person name="Sanz L."/>
            <person name="Hyder A.S."/>
            <person name="Ribeiro J.M."/>
            <person name="Arntzen J.W."/>
            <person name="van den Thillart G.E."/>
            <person name="Boetzer M."/>
            <person name="Pirovano W."/>
            <person name="Dirks R.P."/>
            <person name="Spaink H.P."/>
            <person name="Duboule D."/>
            <person name="McGlinn E."/>
            <person name="Kini R.M."/>
            <person name="Richardson M.K."/>
        </authorList>
    </citation>
    <scope>NUCLEOTIDE SEQUENCE</scope>
    <source>
        <tissue evidence="1">Blood</tissue>
    </source>
</reference>
<feature type="non-terminal residue" evidence="1">
    <location>
        <position position="1"/>
    </location>
</feature>
<keyword evidence="2" id="KW-1185">Reference proteome</keyword>
<name>V8N1I1_OPHHA</name>
<dbReference type="EMBL" id="AZIM01050258">
    <property type="protein sequence ID" value="ETE56025.1"/>
    <property type="molecule type" value="Genomic_DNA"/>
</dbReference>
<organism evidence="1 2">
    <name type="scientific">Ophiophagus hannah</name>
    <name type="common">King cobra</name>
    <name type="synonym">Naja hannah</name>
    <dbReference type="NCBI Taxonomy" id="8665"/>
    <lineage>
        <taxon>Eukaryota</taxon>
        <taxon>Metazoa</taxon>
        <taxon>Chordata</taxon>
        <taxon>Craniata</taxon>
        <taxon>Vertebrata</taxon>
        <taxon>Euteleostomi</taxon>
        <taxon>Lepidosauria</taxon>
        <taxon>Squamata</taxon>
        <taxon>Bifurcata</taxon>
        <taxon>Unidentata</taxon>
        <taxon>Episquamata</taxon>
        <taxon>Toxicofera</taxon>
        <taxon>Serpentes</taxon>
        <taxon>Colubroidea</taxon>
        <taxon>Elapidae</taxon>
        <taxon>Elapinae</taxon>
        <taxon>Ophiophagus</taxon>
    </lineage>
</organism>
<dbReference type="Proteomes" id="UP000018936">
    <property type="component" value="Unassembled WGS sequence"/>
</dbReference>
<evidence type="ECO:0000313" key="2">
    <source>
        <dbReference type="Proteomes" id="UP000018936"/>
    </source>
</evidence>
<proteinExistence type="predicted"/>
<gene>
    <name evidence="1" type="ORF">L345_18266</name>
</gene>
<evidence type="ECO:0000313" key="1">
    <source>
        <dbReference type="EMBL" id="ETE56025.1"/>
    </source>
</evidence>